<sequence>MLESSGSNRIKALSVALGTFIAFSPFWGFHSVLAISLAVFFGLNKVLTFTFSNLSLPPLIPFVILASVKIGQQFIPGKTLLSQNLTLSDIPNHLWQYIVGSLILSAVSAIIFGFLTYFLLNFYDRKKN</sequence>
<name>A0A1M6DYM4_9FLAO</name>
<keyword evidence="1" id="KW-0472">Membrane</keyword>
<dbReference type="AlphaFoldDB" id="A0A1M6DYM4"/>
<dbReference type="EMBL" id="FQYI01000004">
    <property type="protein sequence ID" value="SHI78245.1"/>
    <property type="molecule type" value="Genomic_DNA"/>
</dbReference>
<gene>
    <name evidence="3" type="ORF">SAMN05443429_104147</name>
</gene>
<proteinExistence type="predicted"/>
<feature type="transmembrane region" description="Helical" evidence="1">
    <location>
        <begin position="20"/>
        <end position="43"/>
    </location>
</feature>
<reference evidence="3 4" key="1">
    <citation type="submission" date="2016-11" db="EMBL/GenBank/DDBJ databases">
        <authorList>
            <person name="Jaros S."/>
            <person name="Januszkiewicz K."/>
            <person name="Wedrychowicz H."/>
        </authorList>
    </citation>
    <scope>NUCLEOTIDE SEQUENCE [LARGE SCALE GENOMIC DNA]</scope>
    <source>
        <strain evidence="3 4">DSM 25479</strain>
    </source>
</reference>
<feature type="transmembrane region" description="Helical" evidence="1">
    <location>
        <begin position="95"/>
        <end position="120"/>
    </location>
</feature>
<dbReference type="Pfam" id="PF09835">
    <property type="entry name" value="DUF2062"/>
    <property type="match status" value="1"/>
</dbReference>
<feature type="domain" description="DUF2062" evidence="2">
    <location>
        <begin position="7"/>
        <end position="127"/>
    </location>
</feature>
<evidence type="ECO:0000313" key="3">
    <source>
        <dbReference type="EMBL" id="SHI78245.1"/>
    </source>
</evidence>
<protein>
    <recommendedName>
        <fullName evidence="2">DUF2062 domain-containing protein</fullName>
    </recommendedName>
</protein>
<dbReference type="STRING" id="1118202.SAMN05443429_104147"/>
<evidence type="ECO:0000256" key="1">
    <source>
        <dbReference type="SAM" id="Phobius"/>
    </source>
</evidence>
<evidence type="ECO:0000313" key="4">
    <source>
        <dbReference type="Proteomes" id="UP000184335"/>
    </source>
</evidence>
<dbReference type="Proteomes" id="UP000184335">
    <property type="component" value="Unassembled WGS sequence"/>
</dbReference>
<organism evidence="3 4">
    <name type="scientific">Cruoricaptor ignavus</name>
    <dbReference type="NCBI Taxonomy" id="1118202"/>
    <lineage>
        <taxon>Bacteria</taxon>
        <taxon>Pseudomonadati</taxon>
        <taxon>Bacteroidota</taxon>
        <taxon>Flavobacteriia</taxon>
        <taxon>Flavobacteriales</taxon>
        <taxon>Weeksellaceae</taxon>
        <taxon>Cruoricaptor</taxon>
    </lineage>
</organism>
<keyword evidence="1" id="KW-1133">Transmembrane helix</keyword>
<evidence type="ECO:0000259" key="2">
    <source>
        <dbReference type="Pfam" id="PF09835"/>
    </source>
</evidence>
<keyword evidence="4" id="KW-1185">Reference proteome</keyword>
<feature type="transmembrane region" description="Helical" evidence="1">
    <location>
        <begin position="55"/>
        <end position="75"/>
    </location>
</feature>
<keyword evidence="1" id="KW-0812">Transmembrane</keyword>
<accession>A0A1M6DYM4</accession>
<dbReference type="InterPro" id="IPR018639">
    <property type="entry name" value="DUF2062"/>
</dbReference>